<sequence length="1130" mass="127098">MRNLNEFLPSSQPDLTVSVLSPFRLGLSAVKRFVADDAGKVTSIPYDSADAFRHQRLPVSNFDDFAQLLQRASRQSDVMLIRGEARQGLHQGAAKTNRNFQEPAAGCAWVMIDFDNIKLPEGMNPFSREAIEYGVRQMPEEFHAVSYFFQHSASAGILEADGKPFRNKTGLNAHVFFWFGKGVPGKALAAYLQLHCIDTGFYKKTNNIKGTPMIQYGVDLSVIRTPVQPNYIGLAIIGKGVRCVLSAEQRQGVVKKRSDAVALPEFATELVHRAYSEHQRLRAAWCRECGWVKTRSVTKVAGEGVAVSTYFRNPNDAASVRGGREFLDAKPYGEDDEALILRFADENSPGSWRVHKSLPQMAFRFGDEVSLHLRELSAGAYAYVRDTLGWFEEVAQHALPLTDDGYLPAFDSFVEAEAALILAPTGSGKTTAISTHVLAHPSKIIFYAAPTIALCKQTAAELRRRRIRVVFYQDYCGEALAPGVYVTTYQSSWKFVVAAERQMTDFDVILDEIHAGIDEAMRSPSSQRKFEAAIGRAANVLLLTATVTPLQQKKIVETIGSKRGTLSGENFAIYEFQPVKDNPVYLCDSADFGRDLTALLRSFTQREEGTAIPRTVVMIPNSKMKLYRQLLAQHGLEDQAYVVSRPEATEEEIEQARTGNLPILISSPLFALGLNFLHAPAYLFAYFDSIDVDETQIVQTLNRANRSGTACEVRLYVGKTDFAPVFITPEMHERLATQIADYYQEESSLEGLLDIHFMVERQTYCELRKLERDTPKALGRLIEDNAIQNYRIVHGWTEHIEATETDRDEFGAAKKEARLSYQADIKAQAGNYAGEVPALLFQRLDQLYEEKQPSKYGTRRKEREIQTEEKGVLMALCGAQEPGQIETVRPIRLMRLFAEAPPFISDQFNPENFNGWQLVAAEKSEKIAALLPVLKKLRNREIDGYAFAKHMRNTKAVRGAVGTLVDHDSDFKRWNDRLAALDELGERKKTKASHQQRIKMEKDEFHIAQDFLSTLGIYFEKTKGADGRLRIDPALPVVPDWDFDRIARDLLIKAKALRSLPEGTTVAPYGQQDWSKDGMMVRKDVCQRCAYYRHQQCALGMPVQWHDDEPETLLTSICRQAVPIPKALRT</sequence>
<dbReference type="SUPFAM" id="SSF52540">
    <property type="entry name" value="P-loop containing nucleoside triphosphate hydrolases"/>
    <property type="match status" value="1"/>
</dbReference>
<comment type="caution">
    <text evidence="2">The sequence shown here is derived from an EMBL/GenBank/DDBJ whole genome shotgun (WGS) entry which is preliminary data.</text>
</comment>
<dbReference type="GO" id="GO:0004386">
    <property type="term" value="F:helicase activity"/>
    <property type="evidence" value="ECO:0007669"/>
    <property type="project" value="UniProtKB-KW"/>
</dbReference>
<dbReference type="InterPro" id="IPR027417">
    <property type="entry name" value="P-loop_NTPase"/>
</dbReference>
<evidence type="ECO:0000313" key="3">
    <source>
        <dbReference type="Proteomes" id="UP001225596"/>
    </source>
</evidence>
<name>A0ABU1BL73_9BURK</name>
<evidence type="ECO:0000313" key="2">
    <source>
        <dbReference type="EMBL" id="MDQ9168816.1"/>
    </source>
</evidence>
<dbReference type="InterPro" id="IPR014001">
    <property type="entry name" value="Helicase_ATP-bd"/>
</dbReference>
<keyword evidence="2" id="KW-0347">Helicase</keyword>
<gene>
    <name evidence="2" type="ORF">Q8A64_00160</name>
</gene>
<dbReference type="EMBL" id="JAUYVH010000001">
    <property type="protein sequence ID" value="MDQ9168816.1"/>
    <property type="molecule type" value="Genomic_DNA"/>
</dbReference>
<feature type="domain" description="Helicase ATP-binding" evidence="1">
    <location>
        <begin position="410"/>
        <end position="565"/>
    </location>
</feature>
<reference evidence="2 3" key="1">
    <citation type="submission" date="2023-08" db="EMBL/GenBank/DDBJ databases">
        <title>Oxalobacteraceae gen .nov., isolated from river sludge outside the plant.</title>
        <authorList>
            <person name="Zhao S.Y."/>
        </authorList>
    </citation>
    <scope>NUCLEOTIDE SEQUENCE [LARGE SCALE GENOMIC DNA]</scope>
    <source>
        <strain evidence="2 3">R-40</strain>
    </source>
</reference>
<dbReference type="InterPro" id="IPR011545">
    <property type="entry name" value="DEAD/DEAH_box_helicase_dom"/>
</dbReference>
<dbReference type="Gene3D" id="3.40.50.300">
    <property type="entry name" value="P-loop containing nucleotide triphosphate hydrolases"/>
    <property type="match status" value="1"/>
</dbReference>
<keyword evidence="2" id="KW-0378">Hydrolase</keyword>
<keyword evidence="3" id="KW-1185">Reference proteome</keyword>
<dbReference type="Proteomes" id="UP001225596">
    <property type="component" value="Unassembled WGS sequence"/>
</dbReference>
<organism evidence="2 3">
    <name type="scientific">Keguizhuia sedimenti</name>
    <dbReference type="NCBI Taxonomy" id="3064264"/>
    <lineage>
        <taxon>Bacteria</taxon>
        <taxon>Pseudomonadati</taxon>
        <taxon>Pseudomonadota</taxon>
        <taxon>Betaproteobacteria</taxon>
        <taxon>Burkholderiales</taxon>
        <taxon>Oxalobacteraceae</taxon>
        <taxon>Keguizhuia</taxon>
    </lineage>
</organism>
<dbReference type="Pfam" id="PF00270">
    <property type="entry name" value="DEAD"/>
    <property type="match status" value="1"/>
</dbReference>
<evidence type="ECO:0000259" key="1">
    <source>
        <dbReference type="PROSITE" id="PS51192"/>
    </source>
</evidence>
<dbReference type="RefSeq" id="WP_338434656.1">
    <property type="nucleotide sequence ID" value="NZ_JAUYVH010000001.1"/>
</dbReference>
<protein>
    <submittedName>
        <fullName evidence="2">DEAD/DEAH box helicase</fullName>
    </submittedName>
</protein>
<keyword evidence="2" id="KW-0547">Nucleotide-binding</keyword>
<dbReference type="SMART" id="SM00487">
    <property type="entry name" value="DEXDc"/>
    <property type="match status" value="1"/>
</dbReference>
<dbReference type="PROSITE" id="PS51192">
    <property type="entry name" value="HELICASE_ATP_BIND_1"/>
    <property type="match status" value="1"/>
</dbReference>
<proteinExistence type="predicted"/>
<accession>A0ABU1BL73</accession>
<keyword evidence="2" id="KW-0067">ATP-binding</keyword>